<dbReference type="AlphaFoldDB" id="A0A7C4V7W9"/>
<gene>
    <name evidence="11" type="ORF">ENK37_10970</name>
</gene>
<evidence type="ECO:0000259" key="10">
    <source>
        <dbReference type="Pfam" id="PF04290"/>
    </source>
</evidence>
<comment type="similarity">
    <text evidence="8">Belongs to the TRAP transporter small permease family.</text>
</comment>
<feature type="transmembrane region" description="Helical" evidence="9">
    <location>
        <begin position="12"/>
        <end position="33"/>
    </location>
</feature>
<evidence type="ECO:0000256" key="5">
    <source>
        <dbReference type="ARBA" id="ARBA00022692"/>
    </source>
</evidence>
<evidence type="ECO:0000256" key="2">
    <source>
        <dbReference type="ARBA" id="ARBA00022448"/>
    </source>
</evidence>
<reference evidence="11" key="1">
    <citation type="journal article" date="2020" name="mSystems">
        <title>Genome- and Community-Level Interaction Insights into Carbon Utilization and Element Cycling Functions of Hydrothermarchaeota in Hydrothermal Sediment.</title>
        <authorList>
            <person name="Zhou Z."/>
            <person name="Liu Y."/>
            <person name="Xu W."/>
            <person name="Pan J."/>
            <person name="Luo Z.H."/>
            <person name="Li M."/>
        </authorList>
    </citation>
    <scope>NUCLEOTIDE SEQUENCE [LARGE SCALE GENOMIC DNA]</scope>
    <source>
        <strain evidence="11">HyVt-570</strain>
    </source>
</reference>
<accession>A0A7C4V7W9</accession>
<organism evidence="11">
    <name type="scientific">Oceanithermus profundus</name>
    <dbReference type="NCBI Taxonomy" id="187137"/>
    <lineage>
        <taxon>Bacteria</taxon>
        <taxon>Thermotogati</taxon>
        <taxon>Deinococcota</taxon>
        <taxon>Deinococci</taxon>
        <taxon>Thermales</taxon>
        <taxon>Thermaceae</taxon>
        <taxon>Oceanithermus</taxon>
    </lineage>
</organism>
<sequence>MMRSIVRAADSLATLTGWVAGFLLLLTTGLILYEIALRQFFGRSTLIAEEYSGYFMAGIVYLAAAYTLQKGEHIRVGLLRERLDPAWQRRLDLVAGVLGWIFVTLLVWALAEQTLDAWRYGTRSFLPSRTPLVYPYAVALAGAAVLWTAFLAFVARRLLPEEG</sequence>
<evidence type="ECO:0000313" key="11">
    <source>
        <dbReference type="EMBL" id="HGY10551.1"/>
    </source>
</evidence>
<dbReference type="GO" id="GO:0022857">
    <property type="term" value="F:transmembrane transporter activity"/>
    <property type="evidence" value="ECO:0007669"/>
    <property type="project" value="TreeGrafter"/>
</dbReference>
<comment type="caution">
    <text evidence="11">The sequence shown here is derived from an EMBL/GenBank/DDBJ whole genome shotgun (WGS) entry which is preliminary data.</text>
</comment>
<evidence type="ECO:0000256" key="9">
    <source>
        <dbReference type="SAM" id="Phobius"/>
    </source>
</evidence>
<evidence type="ECO:0000256" key="6">
    <source>
        <dbReference type="ARBA" id="ARBA00022989"/>
    </source>
</evidence>
<dbReference type="Pfam" id="PF04290">
    <property type="entry name" value="DctQ"/>
    <property type="match status" value="1"/>
</dbReference>
<feature type="domain" description="Tripartite ATP-independent periplasmic transporters DctQ component" evidence="10">
    <location>
        <begin position="28"/>
        <end position="158"/>
    </location>
</feature>
<feature type="transmembrane region" description="Helical" evidence="9">
    <location>
        <begin position="53"/>
        <end position="69"/>
    </location>
</feature>
<protein>
    <submittedName>
        <fullName evidence="11">TRAP transporter small permease</fullName>
    </submittedName>
</protein>
<dbReference type="PANTHER" id="PTHR35011">
    <property type="entry name" value="2,3-DIKETO-L-GULONATE TRAP TRANSPORTER SMALL PERMEASE PROTEIN YIAM"/>
    <property type="match status" value="1"/>
</dbReference>
<dbReference type="GO" id="GO:0015740">
    <property type="term" value="P:C4-dicarboxylate transport"/>
    <property type="evidence" value="ECO:0007669"/>
    <property type="project" value="TreeGrafter"/>
</dbReference>
<evidence type="ECO:0000256" key="1">
    <source>
        <dbReference type="ARBA" id="ARBA00004429"/>
    </source>
</evidence>
<proteinExistence type="inferred from homology"/>
<dbReference type="EMBL" id="DRPZ01000276">
    <property type="protein sequence ID" value="HGY10551.1"/>
    <property type="molecule type" value="Genomic_DNA"/>
</dbReference>
<keyword evidence="7 9" id="KW-0472">Membrane</keyword>
<dbReference type="InterPro" id="IPR055348">
    <property type="entry name" value="DctQ"/>
</dbReference>
<dbReference type="PANTHER" id="PTHR35011:SF10">
    <property type="entry name" value="TRAP TRANSPORTER SMALL PERMEASE PROTEIN"/>
    <property type="match status" value="1"/>
</dbReference>
<keyword evidence="5 9" id="KW-0812">Transmembrane</keyword>
<dbReference type="InterPro" id="IPR007387">
    <property type="entry name" value="TRAP_DctQ"/>
</dbReference>
<dbReference type="GO" id="GO:0005886">
    <property type="term" value="C:plasma membrane"/>
    <property type="evidence" value="ECO:0007669"/>
    <property type="project" value="UniProtKB-SubCell"/>
</dbReference>
<keyword evidence="4" id="KW-0997">Cell inner membrane</keyword>
<evidence type="ECO:0000256" key="3">
    <source>
        <dbReference type="ARBA" id="ARBA00022475"/>
    </source>
</evidence>
<keyword evidence="3" id="KW-1003">Cell membrane</keyword>
<evidence type="ECO:0000256" key="8">
    <source>
        <dbReference type="ARBA" id="ARBA00038436"/>
    </source>
</evidence>
<comment type="subcellular location">
    <subcellularLocation>
        <location evidence="1">Cell inner membrane</location>
        <topology evidence="1">Multi-pass membrane protein</topology>
    </subcellularLocation>
</comment>
<name>A0A7C4V7W9_9DEIN</name>
<evidence type="ECO:0000256" key="4">
    <source>
        <dbReference type="ARBA" id="ARBA00022519"/>
    </source>
</evidence>
<feature type="transmembrane region" description="Helical" evidence="9">
    <location>
        <begin position="131"/>
        <end position="155"/>
    </location>
</feature>
<keyword evidence="6 9" id="KW-1133">Transmembrane helix</keyword>
<keyword evidence="2" id="KW-0813">Transport</keyword>
<dbReference type="Proteomes" id="UP000885759">
    <property type="component" value="Unassembled WGS sequence"/>
</dbReference>
<feature type="transmembrane region" description="Helical" evidence="9">
    <location>
        <begin position="90"/>
        <end position="111"/>
    </location>
</feature>
<evidence type="ECO:0000256" key="7">
    <source>
        <dbReference type="ARBA" id="ARBA00023136"/>
    </source>
</evidence>